<evidence type="ECO:0000256" key="2">
    <source>
        <dbReference type="ARBA" id="ARBA00010642"/>
    </source>
</evidence>
<feature type="compositionally biased region" description="Basic and acidic residues" evidence="7">
    <location>
        <begin position="1182"/>
        <end position="1192"/>
    </location>
</feature>
<reference evidence="12" key="3">
    <citation type="submission" date="2025-04" db="UniProtKB">
        <authorList>
            <consortium name="RefSeq"/>
        </authorList>
    </citation>
    <scope>IDENTIFICATION</scope>
    <source>
        <strain evidence="12">CBS 781.70</strain>
    </source>
</reference>
<feature type="transmembrane region" description="Helical" evidence="8">
    <location>
        <begin position="572"/>
        <end position="591"/>
    </location>
</feature>
<gene>
    <name evidence="10 12" type="ORF">P152DRAFT_113039</name>
</gene>
<feature type="compositionally biased region" description="Basic and acidic residues" evidence="7">
    <location>
        <begin position="1005"/>
        <end position="1014"/>
    </location>
</feature>
<dbReference type="GeneID" id="54414214"/>
<evidence type="ECO:0000256" key="4">
    <source>
        <dbReference type="ARBA" id="ARBA00022729"/>
    </source>
</evidence>
<feature type="region of interest" description="Disordered" evidence="7">
    <location>
        <begin position="875"/>
        <end position="901"/>
    </location>
</feature>
<feature type="transmembrane region" description="Helical" evidence="8">
    <location>
        <begin position="435"/>
        <end position="454"/>
    </location>
</feature>
<feature type="compositionally biased region" description="Polar residues" evidence="7">
    <location>
        <begin position="1156"/>
        <end position="1167"/>
    </location>
</feature>
<evidence type="ECO:0000259" key="9">
    <source>
        <dbReference type="SMART" id="SM01320"/>
    </source>
</evidence>
<feature type="compositionally biased region" description="Polar residues" evidence="7">
    <location>
        <begin position="775"/>
        <end position="798"/>
    </location>
</feature>
<feature type="transmembrane region" description="Helical" evidence="8">
    <location>
        <begin position="540"/>
        <end position="560"/>
    </location>
</feature>
<organism evidence="10">
    <name type="scientific">Eremomyces bilateralis CBS 781.70</name>
    <dbReference type="NCBI Taxonomy" id="1392243"/>
    <lineage>
        <taxon>Eukaryota</taxon>
        <taxon>Fungi</taxon>
        <taxon>Dikarya</taxon>
        <taxon>Ascomycota</taxon>
        <taxon>Pezizomycotina</taxon>
        <taxon>Dothideomycetes</taxon>
        <taxon>Dothideomycetes incertae sedis</taxon>
        <taxon>Eremomycetales</taxon>
        <taxon>Eremomycetaceae</taxon>
        <taxon>Eremomyces</taxon>
    </lineage>
</organism>
<evidence type="ECO:0000313" key="12">
    <source>
        <dbReference type="RefSeq" id="XP_033537806.1"/>
    </source>
</evidence>
<dbReference type="GO" id="GO:0055085">
    <property type="term" value="P:transmembrane transport"/>
    <property type="evidence" value="ECO:0007669"/>
    <property type="project" value="TreeGrafter"/>
</dbReference>
<keyword evidence="11" id="KW-1185">Reference proteome</keyword>
<dbReference type="Proteomes" id="UP000504638">
    <property type="component" value="Unplaced"/>
</dbReference>
<feature type="compositionally biased region" description="Polar residues" evidence="7">
    <location>
        <begin position="1040"/>
        <end position="1058"/>
    </location>
</feature>
<dbReference type="GO" id="GO:0016020">
    <property type="term" value="C:membrane"/>
    <property type="evidence" value="ECO:0007669"/>
    <property type="project" value="UniProtKB-SubCell"/>
</dbReference>
<keyword evidence="5 8" id="KW-1133">Transmembrane helix</keyword>
<dbReference type="Pfam" id="PF06011">
    <property type="entry name" value="TRP"/>
    <property type="match status" value="1"/>
</dbReference>
<keyword evidence="6 8" id="KW-0472">Membrane</keyword>
<dbReference type="PANTHER" id="PTHR31145">
    <property type="entry name" value="INTEGRAL MEMBRANE PROTEIN (AFU_ORTHOLOGUE AFUA_7G01610)"/>
    <property type="match status" value="1"/>
</dbReference>
<evidence type="ECO:0000256" key="7">
    <source>
        <dbReference type="SAM" id="MobiDB-lite"/>
    </source>
</evidence>
<dbReference type="OrthoDB" id="5312224at2759"/>
<dbReference type="PANTHER" id="PTHR31145:SF6">
    <property type="entry name" value="INTEGRAL MEMBRANE PROTEIN (AFU_ORTHOLOGUE AFUA_7G01610)"/>
    <property type="match status" value="1"/>
</dbReference>
<feature type="compositionally biased region" description="Low complexity" evidence="7">
    <location>
        <begin position="891"/>
        <end position="901"/>
    </location>
</feature>
<feature type="transmembrane region" description="Helical" evidence="8">
    <location>
        <begin position="384"/>
        <end position="405"/>
    </location>
</feature>
<evidence type="ECO:0000256" key="5">
    <source>
        <dbReference type="ARBA" id="ARBA00022989"/>
    </source>
</evidence>
<name>A0A6G1GDI9_9PEZI</name>
<proteinExistence type="inferred from homology"/>
<accession>A0A6G1GDI9</accession>
<keyword evidence="4" id="KW-0732">Signal</keyword>
<keyword evidence="3 8" id="KW-0812">Transmembrane</keyword>
<feature type="region of interest" description="Disordered" evidence="7">
    <location>
        <begin position="737"/>
        <end position="838"/>
    </location>
</feature>
<dbReference type="InterPro" id="IPR010308">
    <property type="entry name" value="TRP_C"/>
</dbReference>
<reference evidence="10 12" key="1">
    <citation type="submission" date="2020-01" db="EMBL/GenBank/DDBJ databases">
        <authorList>
            <consortium name="DOE Joint Genome Institute"/>
            <person name="Haridas S."/>
            <person name="Albert R."/>
            <person name="Binder M."/>
            <person name="Bloem J."/>
            <person name="Labutti K."/>
            <person name="Salamov A."/>
            <person name="Andreopoulos B."/>
            <person name="Baker S.E."/>
            <person name="Barry K."/>
            <person name="Bills G."/>
            <person name="Bluhm B.H."/>
            <person name="Cannon C."/>
            <person name="Castanera R."/>
            <person name="Culley D.E."/>
            <person name="Daum C."/>
            <person name="Ezra D."/>
            <person name="Gonzalez J.B."/>
            <person name="Henrissat B."/>
            <person name="Kuo A."/>
            <person name="Liang C."/>
            <person name="Lipzen A."/>
            <person name="Lutzoni F."/>
            <person name="Magnuson J."/>
            <person name="Mondo S."/>
            <person name="Nolan M."/>
            <person name="Ohm R."/>
            <person name="Pangilinan J."/>
            <person name="Park H.-J."/>
            <person name="Ramirez L."/>
            <person name="Alfaro M."/>
            <person name="Sun H."/>
            <person name="Tritt A."/>
            <person name="Yoshinaga Y."/>
            <person name="Zwiers L.-H."/>
            <person name="Turgeon B.G."/>
            <person name="Goodwin S.B."/>
            <person name="Spatafora J.W."/>
            <person name="Crous P.W."/>
            <person name="Grigoriev I.V."/>
        </authorList>
    </citation>
    <scope>NUCLEOTIDE SEQUENCE</scope>
    <source>
        <strain evidence="10 12">CBS 781.70</strain>
    </source>
</reference>
<feature type="region of interest" description="Disordered" evidence="7">
    <location>
        <begin position="660"/>
        <end position="687"/>
    </location>
</feature>
<evidence type="ECO:0000256" key="6">
    <source>
        <dbReference type="ARBA" id="ARBA00023136"/>
    </source>
</evidence>
<feature type="transmembrane region" description="Helical" evidence="8">
    <location>
        <begin position="603"/>
        <end position="625"/>
    </location>
</feature>
<feature type="compositionally biased region" description="Gly residues" evidence="7">
    <location>
        <begin position="1244"/>
        <end position="1254"/>
    </location>
</feature>
<evidence type="ECO:0000256" key="3">
    <source>
        <dbReference type="ARBA" id="ARBA00022692"/>
    </source>
</evidence>
<feature type="region of interest" description="Disordered" evidence="7">
    <location>
        <begin position="1233"/>
        <end position="1298"/>
    </location>
</feature>
<sequence length="1298" mass="140616">MEIYHDLLVKKRRRWSGNGRSRMERCDSTLRGLSFKRRMPLRWHFMLVIALSILSTAIPRTNAAFLAFENCLPPGMISSGDPKPLQFVPHFFSATFNATNDENSLDLTVYGNVTGQAYVGELPPPTDPAWKDPGSPAGKILNVSETNNYYSTIFSEAKVLTFTPWVSHPAPFCDYVRDEACPIAPAFFQNGSNPHELPSFSVSHKFFSTYAFSTFSTRIWVQSGDLGAPSLACVTANVTPSLGRTISDTLTYVPAAILVLMAISTVTAACFSPWSSPDPFHWTSNYGRDGDVLRLVTPGFGDCLQYIQFIVLAGSLTLNYPGFFQPVISKASWSALVFNRSFASNGPGAQSLVDDVYVVNATFGLSALGQVVGVSEDEDIWTSMAIWFAVILGAVILLCQLGFLIRSLHARWRGSQDVDRQSKNLPFTLGNMVRVVFNFFFLPIVSLTLFQLVVAPHSQAAVTAMAVVLLVLVVISAIWIFRLIFATRPRVQLFDHLPTLLLYGPLYNTYSDEAAPFAFIPVVLNSIRGIAIGAIQPSGIAQIVVLAICEVIFLLTLHAFRPFQSPTSMTAYHTFFSVFRLSAILLSVAFVPTLDVSEGVKGWIGYVILLLHAIVLAFGFFLNALQTLIEVFARLLGAGRDERGGLSKVFGMRQLSKRHRKQVRRSEQSDAAMLASEHEPKSAMDARSRSLSASSGVLLQQHLTVDRSSQGDITPGGAQSPFNFIAGSSAPSVAAVAGARRPTVSSGGKPSGEHVDPYYRPPRARRPTLEISPVAGSSKSPQTPTQRESGTSADGSIRQQDEFSLAMARDDSSTGDLHSSTSISFSPSGPGGNTLGRRNSIVSQGYMQEPSIAGDQRRTTDYAIREADFYYGVQRGPALSSTPTRRLKTGPADPTSPASSAAGWFRGLVGMGGTSGGQTWPWSKPKHKGFEVVRSKPAAIAMMNLDEEDEAQVRYRDDPDLEAGTPTQRRRTMTLDSTDEAPRGGDELDATAGAARSMHSYSDYDSPRVSRDDDAFNASMPPRPYQGANSSQPPILAPISSGSSLHMPSRAPSKTSAAAQPYGVRSSSPPPPMPVFSSSVIGAQSGPTVPRRSSRHPGSADSGRTHPTLSPYQDSSIYSQPMPPAHAQAPLQSFHADNLDPRAKTEDPDRDRYNVSAYSNFSGTKTPSEYYRRSVETAPSDDDPRAKTDVPNRNDISAFSFNKTPVEHYLRPGQTTRMPFSGNSEETSILSTSISPVSDRSGLEGMGGIPGSGKQGEVPAEGSGERPMSTGTVAHRVGEGMRTSQSNIQGEQAEVIRR</sequence>
<feature type="compositionally biased region" description="Basic and acidic residues" evidence="7">
    <location>
        <begin position="1137"/>
        <end position="1153"/>
    </location>
</feature>
<comment type="subcellular location">
    <subcellularLocation>
        <location evidence="1">Membrane</location>
        <topology evidence="1">Multi-pass membrane protein</topology>
    </subcellularLocation>
</comment>
<protein>
    <recommendedName>
        <fullName evidence="9">ML-like domain-containing protein</fullName>
    </recommendedName>
</protein>
<feature type="transmembrane region" description="Helical" evidence="8">
    <location>
        <begin position="460"/>
        <end position="485"/>
    </location>
</feature>
<feature type="compositionally biased region" description="Low complexity" evidence="7">
    <location>
        <begin position="819"/>
        <end position="828"/>
    </location>
</feature>
<reference evidence="12" key="2">
    <citation type="submission" date="2020-04" db="EMBL/GenBank/DDBJ databases">
        <authorList>
            <consortium name="NCBI Genome Project"/>
        </authorList>
    </citation>
    <scope>NUCLEOTIDE SEQUENCE</scope>
    <source>
        <strain evidence="12">CBS 781.70</strain>
    </source>
</reference>
<evidence type="ECO:0000313" key="10">
    <source>
        <dbReference type="EMBL" id="KAF1816175.1"/>
    </source>
</evidence>
<evidence type="ECO:0000256" key="1">
    <source>
        <dbReference type="ARBA" id="ARBA00004141"/>
    </source>
</evidence>
<dbReference type="SMART" id="SM01320">
    <property type="entry name" value="TRP_N"/>
    <property type="match status" value="1"/>
</dbReference>
<dbReference type="RefSeq" id="XP_033537806.1">
    <property type="nucleotide sequence ID" value="XM_033673644.1"/>
</dbReference>
<dbReference type="InterPro" id="IPR040241">
    <property type="entry name" value="TRP_Flc/Pkd2-like"/>
</dbReference>
<feature type="compositionally biased region" description="Polar residues" evidence="7">
    <location>
        <begin position="1105"/>
        <end position="1119"/>
    </location>
</feature>
<evidence type="ECO:0000313" key="11">
    <source>
        <dbReference type="Proteomes" id="UP000504638"/>
    </source>
</evidence>
<feature type="region of interest" description="Disordered" evidence="7">
    <location>
        <begin position="950"/>
        <end position="1197"/>
    </location>
</feature>
<comment type="similarity">
    <text evidence="2">Belongs to the transient receptor potential (TRP) ion channel family.</text>
</comment>
<evidence type="ECO:0000256" key="8">
    <source>
        <dbReference type="SAM" id="Phobius"/>
    </source>
</evidence>
<dbReference type="EMBL" id="ML975150">
    <property type="protein sequence ID" value="KAF1816175.1"/>
    <property type="molecule type" value="Genomic_DNA"/>
</dbReference>
<feature type="domain" description="ML-like" evidence="9">
    <location>
        <begin position="61"/>
        <end position="247"/>
    </location>
</feature>
<feature type="compositionally biased region" description="Basic and acidic residues" evidence="7">
    <location>
        <begin position="676"/>
        <end position="687"/>
    </location>
</feature>
<dbReference type="Pfam" id="PF14558">
    <property type="entry name" value="TRP_N"/>
    <property type="match status" value="1"/>
</dbReference>
<dbReference type="InterPro" id="IPR032800">
    <property type="entry name" value="TRP_N"/>
</dbReference>